<feature type="transmembrane region" description="Helical" evidence="7">
    <location>
        <begin position="5"/>
        <end position="26"/>
    </location>
</feature>
<dbReference type="RefSeq" id="WP_013150790.1">
    <property type="nucleotide sequence ID" value="NC_014209.1"/>
</dbReference>
<dbReference type="Pfam" id="PF02554">
    <property type="entry name" value="CstA"/>
    <property type="match status" value="2"/>
</dbReference>
<gene>
    <name evidence="9" type="ordered locus">Tmath_1896</name>
</gene>
<feature type="transmembrane region" description="Helical" evidence="7">
    <location>
        <begin position="316"/>
        <end position="340"/>
    </location>
</feature>
<dbReference type="EMBL" id="CP002032">
    <property type="protein sequence ID" value="ADH61583.1"/>
    <property type="molecule type" value="Genomic_DNA"/>
</dbReference>
<feature type="transmembrane region" description="Helical" evidence="7">
    <location>
        <begin position="482"/>
        <end position="502"/>
    </location>
</feature>
<keyword evidence="3" id="KW-1003">Cell membrane</keyword>
<keyword evidence="4 7" id="KW-0812">Transmembrane</keyword>
<sequence length="546" mass="58560">MSAIILLVSAIILFIVAYIFYGGWLAKQWGLKPDNNTPAHTMYDGVDYVPAKAPILLGHHFASIAGAGPINGPIQAAIFGWVPATLWILLGGIFIGGVHDFGSLLASLRHKSKSIGDIIQANVGLTAKRLFLLFSWSTLVLIVAAFTNIVADTFVATPQAATASLLFIPLAVIFGFTVYRRNAPLSLSTALGVAVLALCIWIGYVAPFSLSKTTWIIILAVYIVAASVMPVWILLQPRDYLNSFLLYGMMIGGAVGILLYNPKIQLPAFTSLKVGTEYLFPILFITIACGAISGFHSLVASGTTAKQLNKEGDAKLIGYGSMLIESTLAIISIITAAYLTQDKFAELIKFGPTNVFAEGLGTFMASFGINQVVGKTFAALAVSAFAMTTLDTATRLARFAFQEFFENITEAGEVVASSNPVAKFFSNRYVASVITVIISIVLAFTSWKAIWPIFGAANQLLAAVALLAVAAWLANAGRNNKMLIIPMIFMFIVTLTALVFLVRSNIASGNYILVLFAVLLFVLAILLILQTYGVLTGKNRKEGVAR</sequence>
<dbReference type="PANTHER" id="PTHR30252:SF0">
    <property type="entry name" value="PEPTIDE TRANSPORTER CSTA"/>
    <property type="match status" value="1"/>
</dbReference>
<evidence type="ECO:0000313" key="9">
    <source>
        <dbReference type="EMBL" id="ADH61583.1"/>
    </source>
</evidence>
<evidence type="ECO:0000256" key="7">
    <source>
        <dbReference type="SAM" id="Phobius"/>
    </source>
</evidence>
<evidence type="ECO:0000256" key="5">
    <source>
        <dbReference type="ARBA" id="ARBA00022989"/>
    </source>
</evidence>
<feature type="transmembrane region" description="Helical" evidence="7">
    <location>
        <begin position="191"/>
        <end position="209"/>
    </location>
</feature>
<organism evidence="9 10">
    <name type="scientific">Thermoanaerobacter mathranii subsp. mathranii (strain DSM 11426 / CCUG 53645 / CIP 108742 / A3)</name>
    <dbReference type="NCBI Taxonomy" id="583358"/>
    <lineage>
        <taxon>Bacteria</taxon>
        <taxon>Bacillati</taxon>
        <taxon>Bacillota</taxon>
        <taxon>Clostridia</taxon>
        <taxon>Thermoanaerobacterales</taxon>
        <taxon>Thermoanaerobacteraceae</taxon>
        <taxon>Thermoanaerobacter</taxon>
    </lineage>
</organism>
<evidence type="ECO:0000313" key="10">
    <source>
        <dbReference type="Proteomes" id="UP000002064"/>
    </source>
</evidence>
<keyword evidence="10" id="KW-1185">Reference proteome</keyword>
<feature type="transmembrane region" description="Helical" evidence="7">
    <location>
        <begin position="244"/>
        <end position="260"/>
    </location>
</feature>
<feature type="domain" description="CstA N-terminal" evidence="8">
    <location>
        <begin position="3"/>
        <end position="347"/>
    </location>
</feature>
<protein>
    <submittedName>
        <fullName evidence="9">Carbon starvation protein CstA</fullName>
    </submittedName>
</protein>
<feature type="transmembrane region" description="Helical" evidence="7">
    <location>
        <begin position="129"/>
        <end position="149"/>
    </location>
</feature>
<comment type="subcellular location">
    <subcellularLocation>
        <location evidence="1">Cell membrane</location>
        <topology evidence="1">Multi-pass membrane protein</topology>
    </subcellularLocation>
</comment>
<name>A0ABM5LS60_THEM3</name>
<feature type="transmembrane region" description="Helical" evidence="7">
    <location>
        <begin position="280"/>
        <end position="304"/>
    </location>
</feature>
<feature type="transmembrane region" description="Helical" evidence="7">
    <location>
        <begin position="429"/>
        <end position="447"/>
    </location>
</feature>
<accession>A0ABM5LS60</accession>
<reference evidence="9 10" key="1">
    <citation type="submission" date="2010-05" db="EMBL/GenBank/DDBJ databases">
        <title>Complete sequence of Thermoanaerobacter mathranii subsp. mathranii mathranii str. A3.</title>
        <authorList>
            <consortium name="US DOE Joint Genome Institute"/>
            <person name="Lucas S."/>
            <person name="Copeland A."/>
            <person name="Lapidus A."/>
            <person name="Cheng J.-F."/>
            <person name="Bruce D."/>
            <person name="Goodwin L."/>
            <person name="Pitluck S."/>
            <person name="Held B."/>
            <person name="Detter J.C."/>
            <person name="Han C."/>
            <person name="Tapia R."/>
            <person name="Land M."/>
            <person name="Hauser L."/>
            <person name="Kyrpides N."/>
            <person name="Mikhailova N."/>
            <person name="Zhou J."/>
            <person name="Hemme C."/>
            <person name="Woyke T."/>
        </authorList>
    </citation>
    <scope>NUCLEOTIDE SEQUENCE [LARGE SCALE GENOMIC DNA]</scope>
    <source>
        <strain evidence="9 10">A3</strain>
    </source>
</reference>
<dbReference type="InterPro" id="IPR003706">
    <property type="entry name" value="CstA_N"/>
</dbReference>
<feature type="transmembrane region" description="Helical" evidence="7">
    <location>
        <begin position="508"/>
        <end position="529"/>
    </location>
</feature>
<evidence type="ECO:0000256" key="2">
    <source>
        <dbReference type="ARBA" id="ARBA00007755"/>
    </source>
</evidence>
<evidence type="ECO:0000256" key="1">
    <source>
        <dbReference type="ARBA" id="ARBA00004651"/>
    </source>
</evidence>
<feature type="transmembrane region" description="Helical" evidence="7">
    <location>
        <begin position="360"/>
        <end position="386"/>
    </location>
</feature>
<keyword evidence="6 7" id="KW-0472">Membrane</keyword>
<dbReference type="InterPro" id="IPR051605">
    <property type="entry name" value="CstA"/>
</dbReference>
<comment type="similarity">
    <text evidence="2">Belongs to the peptide transporter carbon starvation (CstA) (TC 2.A.114) family.</text>
</comment>
<evidence type="ECO:0000256" key="4">
    <source>
        <dbReference type="ARBA" id="ARBA00022692"/>
    </source>
</evidence>
<evidence type="ECO:0000256" key="3">
    <source>
        <dbReference type="ARBA" id="ARBA00022475"/>
    </source>
</evidence>
<feature type="domain" description="CstA N-terminal" evidence="8">
    <location>
        <begin position="349"/>
        <end position="497"/>
    </location>
</feature>
<dbReference type="PANTHER" id="PTHR30252">
    <property type="entry name" value="INNER MEMBRANE PEPTIDE TRANSPORTER"/>
    <property type="match status" value="1"/>
</dbReference>
<proteinExistence type="inferred from homology"/>
<feature type="transmembrane region" description="Helical" evidence="7">
    <location>
        <begin position="86"/>
        <end position="108"/>
    </location>
</feature>
<feature type="transmembrane region" description="Helical" evidence="7">
    <location>
        <begin position="161"/>
        <end position="179"/>
    </location>
</feature>
<keyword evidence="5 7" id="KW-1133">Transmembrane helix</keyword>
<feature type="transmembrane region" description="Helical" evidence="7">
    <location>
        <begin position="453"/>
        <end position="475"/>
    </location>
</feature>
<feature type="transmembrane region" description="Helical" evidence="7">
    <location>
        <begin position="215"/>
        <end position="235"/>
    </location>
</feature>
<evidence type="ECO:0000256" key="6">
    <source>
        <dbReference type="ARBA" id="ARBA00023136"/>
    </source>
</evidence>
<dbReference type="Proteomes" id="UP000002064">
    <property type="component" value="Chromosome"/>
</dbReference>
<evidence type="ECO:0000259" key="8">
    <source>
        <dbReference type="Pfam" id="PF02554"/>
    </source>
</evidence>